<proteinExistence type="predicted"/>
<reference evidence="1 2" key="2">
    <citation type="journal article" date="2015" name="Antonie Van Leeuwenhoek">
        <title>Thioclava indica sp. nov., isolated from surface seawater of the Indian Ocean.</title>
        <authorList>
            <person name="Liu Y."/>
            <person name="Lai Q."/>
            <person name="Du J."/>
            <person name="Xu H."/>
            <person name="Jiang L."/>
            <person name="Shao Z."/>
        </authorList>
    </citation>
    <scope>NUCLEOTIDE SEQUENCE [LARGE SCALE GENOMIC DNA]</scope>
    <source>
        <strain evidence="1 2">13D2W-2</strain>
    </source>
</reference>
<dbReference type="Proteomes" id="UP000028607">
    <property type="component" value="Unassembled WGS sequence"/>
</dbReference>
<protein>
    <submittedName>
        <fullName evidence="1">Uncharacterized protein</fullName>
    </submittedName>
</protein>
<name>A0A085TRW6_9RHOB</name>
<keyword evidence="2" id="KW-1185">Reference proteome</keyword>
<dbReference type="EMBL" id="AQRC01000019">
    <property type="protein sequence ID" value="KFE33463.1"/>
    <property type="molecule type" value="Genomic_DNA"/>
</dbReference>
<dbReference type="InterPro" id="IPR021251">
    <property type="entry name" value="DUF2793"/>
</dbReference>
<accession>A0A085TRW6</accession>
<dbReference type="OrthoDB" id="564699at2"/>
<dbReference type="RefSeq" id="WP_051856402.1">
    <property type="nucleotide sequence ID" value="NZ_AQRC01000019.1"/>
</dbReference>
<dbReference type="eggNOG" id="ENOG502Z7PY">
    <property type="taxonomic scope" value="Bacteria"/>
</dbReference>
<evidence type="ECO:0000313" key="1">
    <source>
        <dbReference type="EMBL" id="KFE33463.1"/>
    </source>
</evidence>
<dbReference type="STRING" id="1317124.DW2_17817"/>
<reference evidence="2" key="1">
    <citation type="submission" date="2013-04" db="EMBL/GenBank/DDBJ databases">
        <title>Thioclava sp. 13D2W-2 Genome Sequencing.</title>
        <authorList>
            <person name="Lai Q."/>
            <person name="Li G."/>
            <person name="Shao Z."/>
        </authorList>
    </citation>
    <scope>NUCLEOTIDE SEQUENCE [LARGE SCALE GENOMIC DNA]</scope>
    <source>
        <strain evidence="2">13D2W-2</strain>
    </source>
</reference>
<comment type="caution">
    <text evidence="1">The sequence shown here is derived from an EMBL/GenBank/DDBJ whole genome shotgun (WGS) entry which is preliminary data.</text>
</comment>
<dbReference type="PATRIC" id="fig|1317124.6.peg.3586"/>
<sequence>MSDLSANLALPYILGSQAQKHVTHNEALQILDTLVQLAVLSRSLTEAPLGPVEGARYLVPANATGAWAGQGEGALAVWAAQAWQFLSPREGWRTLVLDEMAELVFSAGGWAAAPVPEMNNLPGLGIATVYDPSNRLSVSAPATLLSHSGAGHQLKVNKAASSETASLLFQSNWSGRAEMGLAGSDDFAIKASADGASWAEGLRMEGATGRVVMPQGAAIEGALTGSGVVGTVAQVGGVSTGAVIERGSGAGGDYVRFADGTQICTATLVLGYDADWALKLDWAFPVDFASAPTLSIAVDADSLVAGSTIGAGGISFAGFEGVAASGARAAIYAATGNVFAAGESCEVSVTAIGRWA</sequence>
<evidence type="ECO:0000313" key="2">
    <source>
        <dbReference type="Proteomes" id="UP000028607"/>
    </source>
</evidence>
<gene>
    <name evidence="1" type="ORF">DW2_17817</name>
</gene>
<organism evidence="1 2">
    <name type="scientific">Thioclava atlantica</name>
    <dbReference type="NCBI Taxonomy" id="1317124"/>
    <lineage>
        <taxon>Bacteria</taxon>
        <taxon>Pseudomonadati</taxon>
        <taxon>Pseudomonadota</taxon>
        <taxon>Alphaproteobacteria</taxon>
        <taxon>Rhodobacterales</taxon>
        <taxon>Paracoccaceae</taxon>
        <taxon>Thioclava</taxon>
    </lineage>
</organism>
<dbReference type="Pfam" id="PF10983">
    <property type="entry name" value="DUF2793"/>
    <property type="match status" value="1"/>
</dbReference>
<dbReference type="AlphaFoldDB" id="A0A085TRW6"/>